<sequence length="84" mass="8785">MLMVPISALGQSSEIYAQKGDNGDAAKDVQARLIQLGFLSGNADGIFGSGTEGAVKEFQAANGLEETGIVDEATYEALKHLLQN</sequence>
<evidence type="ECO:0000259" key="1">
    <source>
        <dbReference type="Pfam" id="PF01471"/>
    </source>
</evidence>
<feature type="non-terminal residue" evidence="2">
    <location>
        <position position="84"/>
    </location>
</feature>
<organism evidence="2">
    <name type="scientific">uncultured Thermoanaerobacter sp</name>
    <dbReference type="NCBI Taxonomy" id="242695"/>
    <lineage>
        <taxon>Bacteria</taxon>
        <taxon>Bacillati</taxon>
        <taxon>Bacillota</taxon>
        <taxon>Clostridia</taxon>
        <taxon>Thermoanaerobacterales</taxon>
        <taxon>Thermoanaerobacteraceae</taxon>
        <taxon>Thermoanaerobacter</taxon>
        <taxon>environmental samples</taxon>
    </lineage>
</organism>
<name>A0A060C4Q0_9THEO</name>
<dbReference type="SUPFAM" id="SSF47090">
    <property type="entry name" value="PGBD-like"/>
    <property type="match status" value="1"/>
</dbReference>
<proteinExistence type="predicted"/>
<evidence type="ECO:0000313" key="2">
    <source>
        <dbReference type="EMBL" id="AIA91653.1"/>
    </source>
</evidence>
<dbReference type="EMBL" id="KF124337">
    <property type="protein sequence ID" value="AIA91653.1"/>
    <property type="molecule type" value="Genomic_DNA"/>
</dbReference>
<dbReference type="Pfam" id="PF01471">
    <property type="entry name" value="PG_binding_1"/>
    <property type="match status" value="1"/>
</dbReference>
<dbReference type="InterPro" id="IPR036365">
    <property type="entry name" value="PGBD-like_sf"/>
</dbReference>
<accession>A0A060C4Q0</accession>
<dbReference type="AlphaFoldDB" id="A0A060C4Q0"/>
<feature type="domain" description="Peptidoglycan binding-like" evidence="1">
    <location>
        <begin position="23"/>
        <end position="78"/>
    </location>
</feature>
<reference evidence="2" key="1">
    <citation type="journal article" date="2013" name="Environ. Microbiol.">
        <title>Seasonally variable intestinal metagenomes of the red palm weevil (Rhynchophorus ferrugineus).</title>
        <authorList>
            <person name="Jia S."/>
            <person name="Zhang X."/>
            <person name="Zhang G."/>
            <person name="Yin A."/>
            <person name="Zhang S."/>
            <person name="Li F."/>
            <person name="Wang L."/>
            <person name="Zhao D."/>
            <person name="Yun Q."/>
            <person name="Tala"/>
            <person name="Wang J."/>
            <person name="Sun G."/>
            <person name="Baabdullah M."/>
            <person name="Yu X."/>
            <person name="Hu S."/>
            <person name="Al-Mssallem I.S."/>
            <person name="Yu J."/>
        </authorList>
    </citation>
    <scope>NUCLEOTIDE SEQUENCE</scope>
</reference>
<dbReference type="Gene3D" id="1.10.101.10">
    <property type="entry name" value="PGBD-like superfamily/PGBD"/>
    <property type="match status" value="1"/>
</dbReference>
<dbReference type="InterPro" id="IPR036366">
    <property type="entry name" value="PGBDSf"/>
</dbReference>
<protein>
    <submittedName>
        <fullName evidence="2">PG_binding_1</fullName>
    </submittedName>
</protein>
<dbReference type="InterPro" id="IPR002477">
    <property type="entry name" value="Peptidoglycan-bd-like"/>
</dbReference>